<gene>
    <name evidence="10" type="ORF">TbgDal_VI1890</name>
</gene>
<evidence type="ECO:0000256" key="8">
    <source>
        <dbReference type="SAM" id="MobiDB-lite"/>
    </source>
</evidence>
<dbReference type="PANTHER" id="PTHR12558">
    <property type="entry name" value="CELL DIVISION CYCLE 16,23,27"/>
    <property type="match status" value="1"/>
</dbReference>
<dbReference type="PANTHER" id="PTHR12558:SF9">
    <property type="entry name" value="CELL DIVISION CYCLE PROTEIN 16 HOMOLOG"/>
    <property type="match status" value="1"/>
</dbReference>
<dbReference type="GO" id="GO:0045842">
    <property type="term" value="P:positive regulation of mitotic metaphase/anaphase transition"/>
    <property type="evidence" value="ECO:0007669"/>
    <property type="project" value="TreeGrafter"/>
</dbReference>
<sequence length="599" mass="67262">MQENFSFPFSICGVCYSYIVTFSIALYHALFYIGSSRALTFFFATELVTKRNMELSAVLESNAQRFLETEQPLNAVPLTAMLREVNPTSVKFSLLHATTLLAARDYDQAFRIAADVAKDFEGNMQAVAIAMKSAYELGDVRGCSAYAERLKDSPSMNVVALCYLGRCAELSGDTKRAVHNYCAALDIDPFCGEPMNALIERRLLGVNELRDTIESLRLPPEAEALRASYYARLPGEFVPKEFDKYIPRTTLLLQAARTEYERNDLQQALSLTTSLLKISPFNRECVCLHLSILVDMKATSKLFDVAHLLCSSKPHAELAVYAVGCFHFSLSNYERAGRFFTRATELDASFAEAWIAYGHCYAKLEEGEQALIVYRRAMNFFPGLPCCSTFVGMQYGRAHQWRLASHFLEEAKKAMPNDPLVLNEIGVLYMRTQRVDKAREMLEEAYKSLVNPENASEHRDCIIFNLATVYRKLQCYKQAIAFYTLYVKCRPSASHGHCALAFTHHLMGDMKMAIAHYHTALSIKADSFCRDMLDRALATEFGEASHGFAKRIEESLCSPSPDDISFLAASRTLRSDPTATSSKDHSHHPSVGRSLFFSA</sequence>
<keyword evidence="9" id="KW-0472">Membrane</keyword>
<dbReference type="SUPFAM" id="SSF48452">
    <property type="entry name" value="TPR-like"/>
    <property type="match status" value="2"/>
</dbReference>
<evidence type="ECO:0000256" key="5">
    <source>
        <dbReference type="ARBA" id="ARBA00022803"/>
    </source>
</evidence>
<protein>
    <submittedName>
        <fullName evidence="10">Cell division cycle protein 16, putative</fullName>
    </submittedName>
</protein>
<evidence type="ECO:0000256" key="9">
    <source>
        <dbReference type="SAM" id="Phobius"/>
    </source>
</evidence>
<keyword evidence="2" id="KW-0677">Repeat</keyword>
<evidence type="ECO:0000256" key="2">
    <source>
        <dbReference type="ARBA" id="ARBA00022737"/>
    </source>
</evidence>
<proteinExistence type="predicted"/>
<dbReference type="GO" id="GO:0005680">
    <property type="term" value="C:anaphase-promoting complex"/>
    <property type="evidence" value="ECO:0007669"/>
    <property type="project" value="TreeGrafter"/>
</dbReference>
<feature type="repeat" description="TPR" evidence="7">
    <location>
        <begin position="351"/>
        <end position="384"/>
    </location>
</feature>
<keyword evidence="4" id="KW-0833">Ubl conjugation pathway</keyword>
<keyword evidence="6" id="KW-0131">Cell cycle</keyword>
<name>C9ZQN1_TRYB9</name>
<dbReference type="VEuPathDB" id="TriTrypDB:Tbg972.6.1890"/>
<dbReference type="OrthoDB" id="10006270at2759"/>
<accession>C9ZQN1</accession>
<dbReference type="GeneID" id="23861826"/>
<dbReference type="GO" id="GO:0005737">
    <property type="term" value="C:cytoplasm"/>
    <property type="evidence" value="ECO:0007669"/>
    <property type="project" value="TreeGrafter"/>
</dbReference>
<dbReference type="InterPro" id="IPR019734">
    <property type="entry name" value="TPR_rpt"/>
</dbReference>
<evidence type="ECO:0000256" key="1">
    <source>
        <dbReference type="ARBA" id="ARBA00022618"/>
    </source>
</evidence>
<evidence type="ECO:0000256" key="7">
    <source>
        <dbReference type="PROSITE-ProRule" id="PRU00339"/>
    </source>
</evidence>
<evidence type="ECO:0000313" key="11">
    <source>
        <dbReference type="Proteomes" id="UP000002316"/>
    </source>
</evidence>
<keyword evidence="1 10" id="KW-0132">Cell division</keyword>
<dbReference type="AlphaFoldDB" id="C9ZQN1"/>
<dbReference type="PROSITE" id="PS50005">
    <property type="entry name" value="TPR"/>
    <property type="match status" value="2"/>
</dbReference>
<keyword evidence="3" id="KW-0498">Mitosis</keyword>
<organism evidence="10 11">
    <name type="scientific">Trypanosoma brucei gambiense (strain MHOM/CI/86/DAL972)</name>
    <dbReference type="NCBI Taxonomy" id="679716"/>
    <lineage>
        <taxon>Eukaryota</taxon>
        <taxon>Discoba</taxon>
        <taxon>Euglenozoa</taxon>
        <taxon>Kinetoplastea</taxon>
        <taxon>Metakinetoplastina</taxon>
        <taxon>Trypanosomatida</taxon>
        <taxon>Trypanosomatidae</taxon>
        <taxon>Trypanosoma</taxon>
    </lineage>
</organism>
<feature type="region of interest" description="Disordered" evidence="8">
    <location>
        <begin position="576"/>
        <end position="599"/>
    </location>
</feature>
<dbReference type="EMBL" id="FN554969">
    <property type="protein sequence ID" value="CBH11711.1"/>
    <property type="molecule type" value="Genomic_DNA"/>
</dbReference>
<keyword evidence="5 7" id="KW-0802">TPR repeat</keyword>
<reference evidence="11" key="1">
    <citation type="journal article" date="2010" name="PLoS Negl. Trop. Dis.">
        <title>The genome sequence of Trypanosoma brucei gambiense, causative agent of chronic human african trypanosomiasis.</title>
        <authorList>
            <person name="Jackson A.P."/>
            <person name="Sanders M."/>
            <person name="Berry A."/>
            <person name="McQuillan J."/>
            <person name="Aslett M.A."/>
            <person name="Quail M.A."/>
            <person name="Chukualim B."/>
            <person name="Capewell P."/>
            <person name="MacLeod A."/>
            <person name="Melville S.E."/>
            <person name="Gibson W."/>
            <person name="Barry J.D."/>
            <person name="Berriman M."/>
            <person name="Hertz-Fowler C."/>
        </authorList>
    </citation>
    <scope>NUCLEOTIDE SEQUENCE [LARGE SCALE GENOMIC DNA]</scope>
    <source>
        <strain evidence="11">MHOM/CI/86/DAL972</strain>
    </source>
</reference>
<dbReference type="GO" id="GO:0051301">
    <property type="term" value="P:cell division"/>
    <property type="evidence" value="ECO:0007669"/>
    <property type="project" value="UniProtKB-KW"/>
</dbReference>
<evidence type="ECO:0000256" key="6">
    <source>
        <dbReference type="ARBA" id="ARBA00023306"/>
    </source>
</evidence>
<feature type="repeat" description="TPR" evidence="7">
    <location>
        <begin position="317"/>
        <end position="350"/>
    </location>
</feature>
<dbReference type="FunFam" id="1.25.40.10:FF:000814">
    <property type="entry name" value="Cell division cycle protein 16, putative"/>
    <property type="match status" value="1"/>
</dbReference>
<dbReference type="RefSeq" id="XP_011773996.1">
    <property type="nucleotide sequence ID" value="XM_011775694.1"/>
</dbReference>
<dbReference type="Proteomes" id="UP000002316">
    <property type="component" value="Chromosome 6"/>
</dbReference>
<keyword evidence="9" id="KW-0812">Transmembrane</keyword>
<evidence type="ECO:0000313" key="10">
    <source>
        <dbReference type="EMBL" id="CBH11711.1"/>
    </source>
</evidence>
<evidence type="ECO:0000256" key="4">
    <source>
        <dbReference type="ARBA" id="ARBA00022786"/>
    </source>
</evidence>
<dbReference type="InterPro" id="IPR011990">
    <property type="entry name" value="TPR-like_helical_dom_sf"/>
</dbReference>
<dbReference type="GO" id="GO:0031145">
    <property type="term" value="P:anaphase-promoting complex-dependent catabolic process"/>
    <property type="evidence" value="ECO:0007669"/>
    <property type="project" value="TreeGrafter"/>
</dbReference>
<dbReference type="KEGG" id="tbg:TbgDal_VI1890"/>
<feature type="transmembrane region" description="Helical" evidence="9">
    <location>
        <begin position="6"/>
        <end position="33"/>
    </location>
</feature>
<keyword evidence="9" id="KW-1133">Transmembrane helix</keyword>
<dbReference type="GO" id="GO:0016567">
    <property type="term" value="P:protein ubiquitination"/>
    <property type="evidence" value="ECO:0007669"/>
    <property type="project" value="TreeGrafter"/>
</dbReference>
<dbReference type="Gene3D" id="1.25.40.10">
    <property type="entry name" value="Tetratricopeptide repeat domain"/>
    <property type="match status" value="1"/>
</dbReference>
<dbReference type="SMART" id="SM00028">
    <property type="entry name" value="TPR"/>
    <property type="match status" value="7"/>
</dbReference>
<evidence type="ECO:0000256" key="3">
    <source>
        <dbReference type="ARBA" id="ARBA00022776"/>
    </source>
</evidence>